<organism evidence="1 2">
    <name type="scientific">Mycobacterium kansasii 662</name>
    <dbReference type="NCBI Taxonomy" id="1299326"/>
    <lineage>
        <taxon>Bacteria</taxon>
        <taxon>Bacillati</taxon>
        <taxon>Actinomycetota</taxon>
        <taxon>Actinomycetes</taxon>
        <taxon>Mycobacteriales</taxon>
        <taxon>Mycobacteriaceae</taxon>
        <taxon>Mycobacterium</taxon>
    </lineage>
</organism>
<reference evidence="1 2" key="1">
    <citation type="submission" date="2013-12" db="EMBL/GenBank/DDBJ databases">
        <authorList>
            <person name="Brown-Elliot B."/>
            <person name="Wallace R."/>
            <person name="Lenaerts A."/>
            <person name="Ordway D."/>
            <person name="DeGroote M.A."/>
            <person name="Parker T."/>
            <person name="Sizemore C."/>
            <person name="Tallon L.J."/>
            <person name="Sadzewicz L.K."/>
            <person name="Sengamalay N."/>
            <person name="Fraser C.M."/>
            <person name="Hine E."/>
            <person name="Shefchek K.A."/>
            <person name="Das S.P."/>
            <person name="Tettelin H."/>
        </authorList>
    </citation>
    <scope>NUCLEOTIDE SEQUENCE [LARGE SCALE GENOMIC DNA]</scope>
    <source>
        <strain evidence="1 2">662</strain>
    </source>
</reference>
<evidence type="ECO:0000313" key="1">
    <source>
        <dbReference type="EMBL" id="ETZ99753.1"/>
    </source>
</evidence>
<feature type="non-terminal residue" evidence="1">
    <location>
        <position position="59"/>
    </location>
</feature>
<evidence type="ECO:0000313" key="2">
    <source>
        <dbReference type="Proteomes" id="UP000020561"/>
    </source>
</evidence>
<gene>
    <name evidence="1" type="ORF">I545_6705</name>
</gene>
<proteinExistence type="predicted"/>
<dbReference type="EMBL" id="JAOA01000025">
    <property type="protein sequence ID" value="ETZ99753.1"/>
    <property type="molecule type" value="Genomic_DNA"/>
</dbReference>
<sequence>MGSRSAILRLLAALHWGRVLIGSHVHSDDPLAAAQADGADVVQFFLGNPQSWKKPKPRD</sequence>
<protein>
    <submittedName>
        <fullName evidence="1">Uncharacterized protein</fullName>
    </submittedName>
</protein>
<comment type="caution">
    <text evidence="1">The sequence shown here is derived from an EMBL/GenBank/DDBJ whole genome shotgun (WGS) entry which is preliminary data.</text>
</comment>
<name>X7XY69_MYCKA</name>
<dbReference type="Proteomes" id="UP000020561">
    <property type="component" value="Unassembled WGS sequence"/>
</dbReference>
<dbReference type="AlphaFoldDB" id="X7XY69"/>
<accession>X7XY69</accession>